<comment type="catalytic activity">
    <reaction evidence="6">
        <text>L-lysyl-[protein] + 3 S-adenosyl-L-methionine = N(6),N(6),N(6)-trimethyl-L-lysyl-[protein] + 3 S-adenosyl-L-homocysteine + 3 H(+)</text>
        <dbReference type="Rhea" id="RHEA:54192"/>
        <dbReference type="Rhea" id="RHEA-COMP:9752"/>
        <dbReference type="Rhea" id="RHEA-COMP:13826"/>
        <dbReference type="ChEBI" id="CHEBI:15378"/>
        <dbReference type="ChEBI" id="CHEBI:29969"/>
        <dbReference type="ChEBI" id="CHEBI:57856"/>
        <dbReference type="ChEBI" id="CHEBI:59789"/>
        <dbReference type="ChEBI" id="CHEBI:61961"/>
    </reaction>
</comment>
<dbReference type="CDD" id="cd02440">
    <property type="entry name" value="AdoMet_MTases"/>
    <property type="match status" value="1"/>
</dbReference>
<dbReference type="InterPro" id="IPR029063">
    <property type="entry name" value="SAM-dependent_MTases_sf"/>
</dbReference>
<keyword evidence="7" id="KW-0689">Ribosomal protein</keyword>
<dbReference type="RefSeq" id="WP_042086067.1">
    <property type="nucleotide sequence ID" value="NZ_BKCN01000007.1"/>
</dbReference>
<evidence type="ECO:0000256" key="2">
    <source>
        <dbReference type="ARBA" id="ARBA00022490"/>
    </source>
</evidence>
<comment type="similarity">
    <text evidence="1 6">Belongs to the methyltransferase superfamily. PrmA family.</text>
</comment>
<dbReference type="InterPro" id="IPR004498">
    <property type="entry name" value="Ribosomal_PrmA_MeTrfase"/>
</dbReference>
<comment type="function">
    <text evidence="6">Methylates ribosomal protein L11.</text>
</comment>
<reference evidence="7 8" key="1">
    <citation type="submission" date="2019-09" db="EMBL/GenBank/DDBJ databases">
        <title>NBRP : Genome information of microbial organism related human and environment.</title>
        <authorList>
            <person name="Hattori M."/>
            <person name="Oshima K."/>
            <person name="Inaba H."/>
            <person name="Suda W."/>
            <person name="Sakamoto M."/>
            <person name="Iino T."/>
            <person name="Kitahara M."/>
            <person name="Oshida Y."/>
            <person name="Iida T."/>
            <person name="Kudo T."/>
            <person name="Itoh T."/>
            <person name="Ohkuma M."/>
        </authorList>
    </citation>
    <scope>NUCLEOTIDE SEQUENCE [LARGE SCALE GENOMIC DNA]</scope>
    <source>
        <strain evidence="7 8">Q-1</strain>
    </source>
</reference>
<dbReference type="HAMAP" id="MF_00735">
    <property type="entry name" value="Methyltr_PrmA"/>
    <property type="match status" value="1"/>
</dbReference>
<protein>
    <recommendedName>
        <fullName evidence="6">Ribosomal protein L11 methyltransferase</fullName>
        <shortName evidence="6">L11 Mtase</shortName>
        <ecNumber evidence="6">2.1.1.-</ecNumber>
    </recommendedName>
</protein>
<keyword evidence="2 6" id="KW-0963">Cytoplasm</keyword>
<keyword evidence="7" id="KW-0687">Ribonucleoprotein</keyword>
<comment type="subcellular location">
    <subcellularLocation>
        <location evidence="6">Cytoplasm</location>
    </subcellularLocation>
</comment>
<gene>
    <name evidence="6 7" type="primary">prmA</name>
    <name evidence="7" type="ORF">JCM17846_16780</name>
</gene>
<feature type="binding site" evidence="6">
    <location>
        <position position="190"/>
    </location>
    <ligand>
        <name>S-adenosyl-L-methionine</name>
        <dbReference type="ChEBI" id="CHEBI:59789"/>
    </ligand>
</feature>
<evidence type="ECO:0000256" key="6">
    <source>
        <dbReference type="HAMAP-Rule" id="MF_00735"/>
    </source>
</evidence>
<organism evidence="7 8">
    <name type="scientific">Iodidimonas nitroreducens</name>
    <dbReference type="NCBI Taxonomy" id="1236968"/>
    <lineage>
        <taxon>Bacteria</taxon>
        <taxon>Pseudomonadati</taxon>
        <taxon>Pseudomonadota</taxon>
        <taxon>Alphaproteobacteria</taxon>
        <taxon>Iodidimonadales</taxon>
        <taxon>Iodidimonadaceae</taxon>
        <taxon>Iodidimonas</taxon>
    </lineage>
</organism>
<feature type="binding site" evidence="6">
    <location>
        <position position="168"/>
    </location>
    <ligand>
        <name>S-adenosyl-L-methionine</name>
        <dbReference type="ChEBI" id="CHEBI:59789"/>
    </ligand>
</feature>
<keyword evidence="4 6" id="KW-0808">Transferase</keyword>
<dbReference type="AlphaFoldDB" id="A0A5A7NAJ7"/>
<dbReference type="InterPro" id="IPR050078">
    <property type="entry name" value="Ribosomal_L11_MeTrfase_PrmA"/>
</dbReference>
<feature type="binding site" evidence="6">
    <location>
        <position position="245"/>
    </location>
    <ligand>
        <name>S-adenosyl-L-methionine</name>
        <dbReference type="ChEBI" id="CHEBI:59789"/>
    </ligand>
</feature>
<evidence type="ECO:0000256" key="5">
    <source>
        <dbReference type="ARBA" id="ARBA00022691"/>
    </source>
</evidence>
<sequence length="310" mass="33529">MSGWKLWITAPPHAVAAIEGLFEDALIPFDEDATLSTFEITEDRLWQIEACLQKKPDPDPLEAALNQWAEDEGLGLGPLVLEALEDRDWVSESQKLLAPVIAGRVLVHGSHDRAKRRAFGINLQIEAGQAFGTGQHATTKGCLLMLDQLARRSRRNQAGHPRALLDLGCGSGVLAMAMAQLWRKGVMASDIDPIASRTAAENGAVNHLRQTRHRRAGHGLQVITAPGMKHRSLRRAGPFDLVTANILAGPLISMAAAISAGIAPGGRLILAGLLQSQETAVLAAYRARGFRLEGRLQIADWPSLLLKKSR</sequence>
<keyword evidence="3 6" id="KW-0489">Methyltransferase</keyword>
<evidence type="ECO:0000256" key="3">
    <source>
        <dbReference type="ARBA" id="ARBA00022603"/>
    </source>
</evidence>
<dbReference type="Gene3D" id="3.40.50.150">
    <property type="entry name" value="Vaccinia Virus protein VP39"/>
    <property type="match status" value="1"/>
</dbReference>
<dbReference type="PIRSF" id="PIRSF000401">
    <property type="entry name" value="RPL11_MTase"/>
    <property type="match status" value="1"/>
</dbReference>
<dbReference type="GO" id="GO:0005840">
    <property type="term" value="C:ribosome"/>
    <property type="evidence" value="ECO:0007669"/>
    <property type="project" value="UniProtKB-KW"/>
</dbReference>
<name>A0A5A7NAJ7_9PROT</name>
<dbReference type="GO" id="GO:0005737">
    <property type="term" value="C:cytoplasm"/>
    <property type="evidence" value="ECO:0007669"/>
    <property type="project" value="UniProtKB-SubCell"/>
</dbReference>
<dbReference type="PANTHER" id="PTHR43648:SF1">
    <property type="entry name" value="ELECTRON TRANSFER FLAVOPROTEIN BETA SUBUNIT LYSINE METHYLTRANSFERASE"/>
    <property type="match status" value="1"/>
</dbReference>
<evidence type="ECO:0000313" key="7">
    <source>
        <dbReference type="EMBL" id="GER03996.1"/>
    </source>
</evidence>
<evidence type="ECO:0000256" key="4">
    <source>
        <dbReference type="ARBA" id="ARBA00022679"/>
    </source>
</evidence>
<feature type="binding site" evidence="6">
    <location>
        <position position="139"/>
    </location>
    <ligand>
        <name>S-adenosyl-L-methionine</name>
        <dbReference type="ChEBI" id="CHEBI:59789"/>
    </ligand>
</feature>
<keyword evidence="8" id="KW-1185">Reference proteome</keyword>
<dbReference type="GO" id="GO:0008276">
    <property type="term" value="F:protein methyltransferase activity"/>
    <property type="evidence" value="ECO:0007669"/>
    <property type="project" value="UniProtKB-UniRule"/>
</dbReference>
<dbReference type="SUPFAM" id="SSF53335">
    <property type="entry name" value="S-adenosyl-L-methionine-dependent methyltransferases"/>
    <property type="match status" value="1"/>
</dbReference>
<keyword evidence="5 6" id="KW-0949">S-adenosyl-L-methionine</keyword>
<dbReference type="EC" id="2.1.1.-" evidence="6"/>
<dbReference type="Proteomes" id="UP000324996">
    <property type="component" value="Unassembled WGS sequence"/>
</dbReference>
<dbReference type="GO" id="GO:0032259">
    <property type="term" value="P:methylation"/>
    <property type="evidence" value="ECO:0007669"/>
    <property type="project" value="UniProtKB-KW"/>
</dbReference>
<dbReference type="PANTHER" id="PTHR43648">
    <property type="entry name" value="ELECTRON TRANSFER FLAVOPROTEIN BETA SUBUNIT LYSINE METHYLTRANSFERASE"/>
    <property type="match status" value="1"/>
</dbReference>
<comment type="caution">
    <text evidence="7">The sequence shown here is derived from an EMBL/GenBank/DDBJ whole genome shotgun (WGS) entry which is preliminary data.</text>
</comment>
<dbReference type="EMBL" id="BKCN01000007">
    <property type="protein sequence ID" value="GER03996.1"/>
    <property type="molecule type" value="Genomic_DNA"/>
</dbReference>
<evidence type="ECO:0000256" key="1">
    <source>
        <dbReference type="ARBA" id="ARBA00009741"/>
    </source>
</evidence>
<evidence type="ECO:0000313" key="8">
    <source>
        <dbReference type="Proteomes" id="UP000324996"/>
    </source>
</evidence>
<proteinExistence type="inferred from homology"/>
<dbReference type="Pfam" id="PF06325">
    <property type="entry name" value="PrmA"/>
    <property type="match status" value="1"/>
</dbReference>
<accession>A0A5A7NAJ7</accession>